<gene>
    <name evidence="1" type="ORF">DPMN_081654</name>
</gene>
<reference evidence="1" key="1">
    <citation type="journal article" date="2019" name="bioRxiv">
        <title>The Genome of the Zebra Mussel, Dreissena polymorpha: A Resource for Invasive Species Research.</title>
        <authorList>
            <person name="McCartney M.A."/>
            <person name="Auch B."/>
            <person name="Kono T."/>
            <person name="Mallez S."/>
            <person name="Zhang Y."/>
            <person name="Obille A."/>
            <person name="Becker A."/>
            <person name="Abrahante J.E."/>
            <person name="Garbe J."/>
            <person name="Badalamenti J.P."/>
            <person name="Herman A."/>
            <person name="Mangelson H."/>
            <person name="Liachko I."/>
            <person name="Sullivan S."/>
            <person name="Sone E.D."/>
            <person name="Koren S."/>
            <person name="Silverstein K.A.T."/>
            <person name="Beckman K.B."/>
            <person name="Gohl D.M."/>
        </authorList>
    </citation>
    <scope>NUCLEOTIDE SEQUENCE</scope>
    <source>
        <strain evidence="1">Duluth1</strain>
        <tissue evidence="1">Whole animal</tissue>
    </source>
</reference>
<evidence type="ECO:0000313" key="1">
    <source>
        <dbReference type="EMBL" id="KAH3694214.1"/>
    </source>
</evidence>
<accession>A0A9D3Y919</accession>
<dbReference type="Proteomes" id="UP000828390">
    <property type="component" value="Unassembled WGS sequence"/>
</dbReference>
<organism evidence="1 2">
    <name type="scientific">Dreissena polymorpha</name>
    <name type="common">Zebra mussel</name>
    <name type="synonym">Mytilus polymorpha</name>
    <dbReference type="NCBI Taxonomy" id="45954"/>
    <lineage>
        <taxon>Eukaryota</taxon>
        <taxon>Metazoa</taxon>
        <taxon>Spiralia</taxon>
        <taxon>Lophotrochozoa</taxon>
        <taxon>Mollusca</taxon>
        <taxon>Bivalvia</taxon>
        <taxon>Autobranchia</taxon>
        <taxon>Heteroconchia</taxon>
        <taxon>Euheterodonta</taxon>
        <taxon>Imparidentia</taxon>
        <taxon>Neoheterodontei</taxon>
        <taxon>Myida</taxon>
        <taxon>Dreissenoidea</taxon>
        <taxon>Dreissenidae</taxon>
        <taxon>Dreissena</taxon>
    </lineage>
</organism>
<proteinExistence type="predicted"/>
<evidence type="ECO:0000313" key="2">
    <source>
        <dbReference type="Proteomes" id="UP000828390"/>
    </source>
</evidence>
<dbReference type="EMBL" id="JAIWYP010000016">
    <property type="protein sequence ID" value="KAH3694214.1"/>
    <property type="molecule type" value="Genomic_DNA"/>
</dbReference>
<keyword evidence="2" id="KW-1185">Reference proteome</keyword>
<reference evidence="1" key="2">
    <citation type="submission" date="2020-11" db="EMBL/GenBank/DDBJ databases">
        <authorList>
            <person name="McCartney M.A."/>
            <person name="Auch B."/>
            <person name="Kono T."/>
            <person name="Mallez S."/>
            <person name="Becker A."/>
            <person name="Gohl D.M."/>
            <person name="Silverstein K.A.T."/>
            <person name="Koren S."/>
            <person name="Bechman K.B."/>
            <person name="Herman A."/>
            <person name="Abrahante J.E."/>
            <person name="Garbe J."/>
        </authorList>
    </citation>
    <scope>NUCLEOTIDE SEQUENCE</scope>
    <source>
        <strain evidence="1">Duluth1</strain>
        <tissue evidence="1">Whole animal</tissue>
    </source>
</reference>
<dbReference type="AlphaFoldDB" id="A0A9D3Y919"/>
<comment type="caution">
    <text evidence="1">The sequence shown here is derived from an EMBL/GenBank/DDBJ whole genome shotgun (WGS) entry which is preliminary data.</text>
</comment>
<name>A0A9D3Y919_DREPO</name>
<protein>
    <submittedName>
        <fullName evidence="1">Uncharacterized protein</fullName>
    </submittedName>
</protein>
<sequence length="66" mass="7204">MSRILDQPAWKMFLTHLTHCRHCAGSTGNSGASPESPSQTWSAEYEGKTIELSIVTTQGIIIEVSL</sequence>